<dbReference type="Gene3D" id="2.40.420.20">
    <property type="match status" value="1"/>
</dbReference>
<evidence type="ECO:0000256" key="4">
    <source>
        <dbReference type="ARBA" id="ARBA00023054"/>
    </source>
</evidence>
<feature type="signal peptide" evidence="7">
    <location>
        <begin position="1"/>
        <end position="21"/>
    </location>
</feature>
<evidence type="ECO:0000256" key="1">
    <source>
        <dbReference type="ARBA" id="ARBA00004196"/>
    </source>
</evidence>
<keyword evidence="12" id="KW-1185">Reference proteome</keyword>
<evidence type="ECO:0000313" key="10">
    <source>
        <dbReference type="EMBL" id="MDD9328330.1"/>
    </source>
</evidence>
<comment type="similarity">
    <text evidence="2">Belongs to the membrane fusion protein (MFP) (TC 8.A.1) family.</text>
</comment>
<evidence type="ECO:0000259" key="9">
    <source>
        <dbReference type="Pfam" id="PF25967"/>
    </source>
</evidence>
<feature type="domain" description="Multidrug resistance protein MdtA-like barrel-sandwich hybrid" evidence="8">
    <location>
        <begin position="59"/>
        <end position="212"/>
    </location>
</feature>
<feature type="chain" id="PRO_5042786892" evidence="7">
    <location>
        <begin position="22"/>
        <end position="392"/>
    </location>
</feature>
<dbReference type="GO" id="GO:1990961">
    <property type="term" value="P:xenobiotic detoxification by transmembrane export across the plasma membrane"/>
    <property type="evidence" value="ECO:0007669"/>
    <property type="project" value="InterPro"/>
</dbReference>
<dbReference type="GO" id="GO:0019898">
    <property type="term" value="C:extrinsic component of membrane"/>
    <property type="evidence" value="ECO:0007669"/>
    <property type="project" value="InterPro"/>
</dbReference>
<dbReference type="InterPro" id="IPR058625">
    <property type="entry name" value="MdtA-like_BSH"/>
</dbReference>
<dbReference type="Proteomes" id="UP001149607">
    <property type="component" value="Chromosome"/>
</dbReference>
<evidence type="ECO:0000256" key="3">
    <source>
        <dbReference type="ARBA" id="ARBA00022448"/>
    </source>
</evidence>
<feature type="domain" description="Multidrug resistance protein MdtA-like C-terminal permuted SH3" evidence="9">
    <location>
        <begin position="315"/>
        <end position="373"/>
    </location>
</feature>
<feature type="compositionally biased region" description="Basic and acidic residues" evidence="6">
    <location>
        <begin position="364"/>
        <end position="379"/>
    </location>
</feature>
<name>A0A9X4IBE6_9NEIS</name>
<gene>
    <name evidence="10" type="ORF">ORY91_001751</name>
    <name evidence="11" type="ORF">V9W64_10080</name>
</gene>
<dbReference type="GO" id="GO:0015562">
    <property type="term" value="F:efflux transmembrane transporter activity"/>
    <property type="evidence" value="ECO:0007669"/>
    <property type="project" value="TreeGrafter"/>
</dbReference>
<dbReference type="SUPFAM" id="SSF111369">
    <property type="entry name" value="HlyD-like secretion proteins"/>
    <property type="match status" value="1"/>
</dbReference>
<feature type="region of interest" description="Disordered" evidence="6">
    <location>
        <begin position="357"/>
        <end position="392"/>
    </location>
</feature>
<dbReference type="PANTHER" id="PTHR30469">
    <property type="entry name" value="MULTIDRUG RESISTANCE PROTEIN MDTA"/>
    <property type="match status" value="1"/>
</dbReference>
<proteinExistence type="inferred from homology"/>
<evidence type="ECO:0000256" key="7">
    <source>
        <dbReference type="SAM" id="SignalP"/>
    </source>
</evidence>
<dbReference type="NCBIfam" id="TIGR01730">
    <property type="entry name" value="RND_mfp"/>
    <property type="match status" value="1"/>
</dbReference>
<keyword evidence="4 5" id="KW-0175">Coiled coil</keyword>
<dbReference type="InterPro" id="IPR058627">
    <property type="entry name" value="MdtA-like_C"/>
</dbReference>
<evidence type="ECO:0000256" key="5">
    <source>
        <dbReference type="SAM" id="Coils"/>
    </source>
</evidence>
<evidence type="ECO:0000313" key="12">
    <source>
        <dbReference type="Proteomes" id="UP001149607"/>
    </source>
</evidence>
<evidence type="ECO:0000259" key="8">
    <source>
        <dbReference type="Pfam" id="PF25917"/>
    </source>
</evidence>
<dbReference type="GO" id="GO:1990195">
    <property type="term" value="C:macrolide transmembrane transporter complex"/>
    <property type="evidence" value="ECO:0007669"/>
    <property type="project" value="InterPro"/>
</dbReference>
<dbReference type="GO" id="GO:1990281">
    <property type="term" value="C:efflux pump complex"/>
    <property type="evidence" value="ECO:0007669"/>
    <property type="project" value="TreeGrafter"/>
</dbReference>
<dbReference type="Pfam" id="PF25967">
    <property type="entry name" value="RND-MFP_C"/>
    <property type="match status" value="1"/>
</dbReference>
<sequence>MKKTAKWLLAAAALAAACAAAWYFTRDDNRISYLTETVKRTDISQTVSATGELTSSHWVDVGAQASGQIKRLHVKIGQQIKRGDLIAEIDSTTQLNTLNTQKAKLATHQAQLVSARIALSSAEKKLRREEALWREDATSRAELESAQDALAAARASVAELQSAIRQTKIAINTAESDLGYTRITAPMDGTVVAIPVEEGQTVNANQTAPTIIQLADLSRMLNRMQIAEGDITKVAPGQKVRFTILSEPDTPFETELDSIDPGLTTMSQGSYSTKTDTTDSAIYYYARAYVPNPEGRFAIGMTTQNTVEIKSAKGVLAVPTVTVKRREGKTYVRVLDGQGKAVEKEITTGLRDSMNTEVKSGLSEGERVVVSETGADERGALSQGVMGPPPRR</sequence>
<comment type="subcellular location">
    <subcellularLocation>
        <location evidence="1">Cell envelope</location>
    </subcellularLocation>
</comment>
<dbReference type="GO" id="GO:0030313">
    <property type="term" value="C:cell envelope"/>
    <property type="evidence" value="ECO:0007669"/>
    <property type="project" value="UniProtKB-SubCell"/>
</dbReference>
<feature type="region of interest" description="Disordered" evidence="6">
    <location>
        <begin position="251"/>
        <end position="272"/>
    </location>
</feature>
<evidence type="ECO:0000313" key="11">
    <source>
        <dbReference type="EMBL" id="WWY03015.1"/>
    </source>
</evidence>
<accession>A0A9X4IBE6</accession>
<dbReference type="Gene3D" id="2.40.50.100">
    <property type="match status" value="1"/>
</dbReference>
<dbReference type="AlphaFoldDB" id="A0A9X4IBE6"/>
<keyword evidence="7" id="KW-0732">Signal</keyword>
<dbReference type="EMBL" id="JAPQFL010000005">
    <property type="protein sequence ID" value="MDD9328330.1"/>
    <property type="molecule type" value="Genomic_DNA"/>
</dbReference>
<dbReference type="Gene3D" id="6.10.140.1990">
    <property type="match status" value="1"/>
</dbReference>
<dbReference type="Gene3D" id="2.40.30.170">
    <property type="match status" value="1"/>
</dbReference>
<dbReference type="Pfam" id="PF25917">
    <property type="entry name" value="BSH_RND"/>
    <property type="match status" value="1"/>
</dbReference>
<dbReference type="InterPro" id="IPR006143">
    <property type="entry name" value="RND_pump_MFP"/>
</dbReference>
<dbReference type="PANTHER" id="PTHR30469:SF33">
    <property type="entry name" value="SLR1207 PROTEIN"/>
    <property type="match status" value="1"/>
</dbReference>
<reference evidence="11" key="2">
    <citation type="submission" date="2024-02" db="EMBL/GenBank/DDBJ databases">
        <title>Neisseria leonii sp. nov.</title>
        <authorList>
            <person name="Boutroux M."/>
            <person name="Favre-Rochex S."/>
            <person name="Gorgette O."/>
            <person name="Touak G."/>
            <person name="Muhle E."/>
            <person name="Chesneau O."/>
            <person name="Clermont D."/>
            <person name="Rahi P."/>
        </authorList>
    </citation>
    <scope>NUCLEOTIDE SEQUENCE</scope>
    <source>
        <strain evidence="11">51.81</strain>
    </source>
</reference>
<dbReference type="InterPro" id="IPR030190">
    <property type="entry name" value="MacA_alpha-hairpin_sf"/>
</dbReference>
<dbReference type="PROSITE" id="PS51257">
    <property type="entry name" value="PROKAR_LIPOPROTEIN"/>
    <property type="match status" value="1"/>
</dbReference>
<organism evidence="10">
    <name type="scientific">Neisseria leonii</name>
    <dbReference type="NCBI Taxonomy" id="2995413"/>
    <lineage>
        <taxon>Bacteria</taxon>
        <taxon>Pseudomonadati</taxon>
        <taxon>Pseudomonadota</taxon>
        <taxon>Betaproteobacteria</taxon>
        <taxon>Neisseriales</taxon>
        <taxon>Neisseriaceae</taxon>
        <taxon>Neisseria</taxon>
    </lineage>
</organism>
<feature type="coiled-coil region" evidence="5">
    <location>
        <begin position="105"/>
        <end position="177"/>
    </location>
</feature>
<evidence type="ECO:0000256" key="2">
    <source>
        <dbReference type="ARBA" id="ARBA00009477"/>
    </source>
</evidence>
<protein>
    <submittedName>
        <fullName evidence="10">Efflux RND transporter periplasmic adaptor subunit</fullName>
    </submittedName>
</protein>
<keyword evidence="3" id="KW-0813">Transport</keyword>
<reference evidence="10" key="1">
    <citation type="submission" date="2022-10" db="EMBL/GenBank/DDBJ databases">
        <authorList>
            <person name="Boutroux M."/>
        </authorList>
    </citation>
    <scope>NUCLEOTIDE SEQUENCE</scope>
    <source>
        <strain evidence="10">51.81</strain>
    </source>
</reference>
<evidence type="ECO:0000256" key="6">
    <source>
        <dbReference type="SAM" id="MobiDB-lite"/>
    </source>
</evidence>
<dbReference type="RefSeq" id="WP_274585423.1">
    <property type="nucleotide sequence ID" value="NZ_CP145811.1"/>
</dbReference>
<dbReference type="EMBL" id="CP146598">
    <property type="protein sequence ID" value="WWY03015.1"/>
    <property type="molecule type" value="Genomic_DNA"/>
</dbReference>